<keyword evidence="2" id="KW-1185">Reference proteome</keyword>
<evidence type="ECO:0000313" key="2">
    <source>
        <dbReference type="Proteomes" id="UP000789920"/>
    </source>
</evidence>
<name>A0ACA9RDE5_9GLOM</name>
<organism evidence="1 2">
    <name type="scientific">Racocetra persica</name>
    <dbReference type="NCBI Taxonomy" id="160502"/>
    <lineage>
        <taxon>Eukaryota</taxon>
        <taxon>Fungi</taxon>
        <taxon>Fungi incertae sedis</taxon>
        <taxon>Mucoromycota</taxon>
        <taxon>Glomeromycotina</taxon>
        <taxon>Glomeromycetes</taxon>
        <taxon>Diversisporales</taxon>
        <taxon>Gigasporaceae</taxon>
        <taxon>Racocetra</taxon>
    </lineage>
</organism>
<dbReference type="Proteomes" id="UP000789920">
    <property type="component" value="Unassembled WGS sequence"/>
</dbReference>
<accession>A0ACA9RDE5</accession>
<sequence length="115" mass="12992">SFIGYIIHLAIKYPDGIGVTTRKDIPGPKGVPIFGNLFTVTFKKNTYLELEQELANKYGSLYTITIPKRGRNIISNDPQTIEYVLKTKFENFIKDTSFTQVYHDLLGDAIFVAEG</sequence>
<protein>
    <submittedName>
        <fullName evidence="1">9052_t:CDS:1</fullName>
    </submittedName>
</protein>
<comment type="caution">
    <text evidence="1">The sequence shown here is derived from an EMBL/GenBank/DDBJ whole genome shotgun (WGS) entry which is preliminary data.</text>
</comment>
<proteinExistence type="predicted"/>
<reference evidence="1" key="1">
    <citation type="submission" date="2021-06" db="EMBL/GenBank/DDBJ databases">
        <authorList>
            <person name="Kallberg Y."/>
            <person name="Tangrot J."/>
            <person name="Rosling A."/>
        </authorList>
    </citation>
    <scope>NUCLEOTIDE SEQUENCE</scope>
    <source>
        <strain evidence="1">MA461A</strain>
    </source>
</reference>
<gene>
    <name evidence="1" type="ORF">RPERSI_LOCUS18598</name>
</gene>
<feature type="non-terminal residue" evidence="1">
    <location>
        <position position="1"/>
    </location>
</feature>
<evidence type="ECO:0000313" key="1">
    <source>
        <dbReference type="EMBL" id="CAG8787802.1"/>
    </source>
</evidence>
<feature type="non-terminal residue" evidence="1">
    <location>
        <position position="115"/>
    </location>
</feature>
<dbReference type="EMBL" id="CAJVQC010049580">
    <property type="protein sequence ID" value="CAG8787802.1"/>
    <property type="molecule type" value="Genomic_DNA"/>
</dbReference>